<keyword evidence="3" id="KW-1185">Reference proteome</keyword>
<organism evidence="2 3">
    <name type="scientific">Durusdinium trenchii</name>
    <dbReference type="NCBI Taxonomy" id="1381693"/>
    <lineage>
        <taxon>Eukaryota</taxon>
        <taxon>Sar</taxon>
        <taxon>Alveolata</taxon>
        <taxon>Dinophyceae</taxon>
        <taxon>Suessiales</taxon>
        <taxon>Symbiodiniaceae</taxon>
        <taxon>Durusdinium</taxon>
    </lineage>
</organism>
<dbReference type="SMART" id="SM00449">
    <property type="entry name" value="SPRY"/>
    <property type="match status" value="1"/>
</dbReference>
<evidence type="ECO:0000313" key="3">
    <source>
        <dbReference type="Proteomes" id="UP001642484"/>
    </source>
</evidence>
<sequence length="760" mass="83469">MAAAVEEGWTLQLPGNSHNSVGFPKSIREVVLMGALHCDQVKDALKAGAISLAEVASLMSKFHLLGQSEGSTTLVELLSDEDVRRFFVAAGGAPQLTLGLGRSSERAASVEDFVVARERQKAEETVKLNVSGQLYEVHRMTAERIPLVAAMLRFTREKEEEKPIFVDASPKAFDVLLEIARGRKRSYLDTLEPSLKVLVEAYAEYAGMTVTSVMGFDFKLSATHPNNASARNAFAYLSEQETMYTTGVRQQWNTVFGSSLLPSSGQSYWEVEVTTLGQISADFVVGVTTSAFATPHAILDSGNQGAGLGFINQVVTMRSNGQSGSALTESFPIFQGTRIGVFVDADRGSLMFFHNGTFKCSHSASFKGQSLLPAFSVLADTALTIKTGLVDKKVSQLLGLRHGQQPHQEGYLSGREARTTPQERASQALVGGGRNRDLPDFSEEDEEFWGGTWVNKEGWSKSDIILDFQRQLCSVGNWFTSASLVSRHLADDVQEELRGTALYGCNRYACGRSMESHKVLVVYQPYPVVGCGFLSDAGTNTLGEFTGCAQEWPGEWPGPKGARCSTPDDCGVRTAGGEFGEEAKRGVWRVDQWLCGKGKFLSPLALSFSGRFDPYSAGAQRFVEEIGQAGERIHTMGYNEVMVQDGAVPAKRFSLTQLRLWQCRTNGVRAFARVQPVPEVVDEKTRHVENCRYEVFKKMRDAYDMACGRSVPTPILFFDLTAGEKPFSAPDELPKWALSLKEEINELFPCRDPCDLPEKK</sequence>
<dbReference type="Gene3D" id="3.30.710.10">
    <property type="entry name" value="Potassium Channel Kv1.1, Chain A"/>
    <property type="match status" value="1"/>
</dbReference>
<name>A0ABP0QUU2_9DINO</name>
<dbReference type="InterPro" id="IPR003877">
    <property type="entry name" value="SPRY_dom"/>
</dbReference>
<dbReference type="Proteomes" id="UP001642484">
    <property type="component" value="Unassembled WGS sequence"/>
</dbReference>
<dbReference type="CDD" id="cd11709">
    <property type="entry name" value="SPRY"/>
    <property type="match status" value="1"/>
</dbReference>
<dbReference type="PROSITE" id="PS50188">
    <property type="entry name" value="B302_SPRY"/>
    <property type="match status" value="1"/>
</dbReference>
<evidence type="ECO:0000313" key="2">
    <source>
        <dbReference type="EMBL" id="CAK9090731.1"/>
    </source>
</evidence>
<dbReference type="InterPro" id="IPR011333">
    <property type="entry name" value="SKP1/BTB/POZ_sf"/>
</dbReference>
<proteinExistence type="predicted"/>
<evidence type="ECO:0000259" key="1">
    <source>
        <dbReference type="PROSITE" id="PS50188"/>
    </source>
</evidence>
<protein>
    <recommendedName>
        <fullName evidence="1">B30.2/SPRY domain-containing protein</fullName>
    </recommendedName>
</protein>
<accession>A0ABP0QUU2</accession>
<dbReference type="InterPro" id="IPR043136">
    <property type="entry name" value="B30.2/SPRY_sf"/>
</dbReference>
<reference evidence="2 3" key="1">
    <citation type="submission" date="2024-02" db="EMBL/GenBank/DDBJ databases">
        <authorList>
            <person name="Chen Y."/>
            <person name="Shah S."/>
            <person name="Dougan E. K."/>
            <person name="Thang M."/>
            <person name="Chan C."/>
        </authorList>
    </citation>
    <scope>NUCLEOTIDE SEQUENCE [LARGE SCALE GENOMIC DNA]</scope>
</reference>
<dbReference type="InterPro" id="IPR001870">
    <property type="entry name" value="B30.2/SPRY"/>
</dbReference>
<feature type="domain" description="B30.2/SPRY" evidence="1">
    <location>
        <begin position="195"/>
        <end position="394"/>
    </location>
</feature>
<dbReference type="EMBL" id="CAXAMN010024884">
    <property type="protein sequence ID" value="CAK9090731.1"/>
    <property type="molecule type" value="Genomic_DNA"/>
</dbReference>
<dbReference type="InterPro" id="IPR013320">
    <property type="entry name" value="ConA-like_dom_sf"/>
</dbReference>
<comment type="caution">
    <text evidence="2">The sequence shown here is derived from an EMBL/GenBank/DDBJ whole genome shotgun (WGS) entry which is preliminary data.</text>
</comment>
<dbReference type="SUPFAM" id="SSF49899">
    <property type="entry name" value="Concanavalin A-like lectins/glucanases"/>
    <property type="match status" value="1"/>
</dbReference>
<gene>
    <name evidence="2" type="ORF">CCMP2556_LOCUS43574</name>
</gene>
<dbReference type="SUPFAM" id="SSF54695">
    <property type="entry name" value="POZ domain"/>
    <property type="match status" value="1"/>
</dbReference>
<dbReference type="Pfam" id="PF00622">
    <property type="entry name" value="SPRY"/>
    <property type="match status" value="1"/>
</dbReference>
<dbReference type="Gene3D" id="2.60.120.920">
    <property type="match status" value="1"/>
</dbReference>